<sequence length="125" mass="13685">MTEQFKLNVFVADDSMPSKMIMMIMLESLGCIVTGADDGEEALSIASKQEFDLIFLDEKMPGLLGSDVANLLREAGDINSQTPKVSLTGITDKGAINELYNKGITHYLEKPISKIVLVNYLKSIV</sequence>
<accession>X7E0E5</accession>
<dbReference type="EMBL" id="JAMB01000019">
    <property type="protein sequence ID" value="ETX09539.1"/>
    <property type="molecule type" value="Genomic_DNA"/>
</dbReference>
<dbReference type="InterPro" id="IPR050595">
    <property type="entry name" value="Bact_response_regulator"/>
</dbReference>
<gene>
    <name evidence="4" type="ORF">MUS1_06815</name>
</gene>
<keyword evidence="1 2" id="KW-0597">Phosphoprotein</keyword>
<dbReference type="STRING" id="1122207.MUS1_06815"/>
<dbReference type="SMART" id="SM00448">
    <property type="entry name" value="REC"/>
    <property type="match status" value="1"/>
</dbReference>
<dbReference type="eggNOG" id="COG0784">
    <property type="taxonomic scope" value="Bacteria"/>
</dbReference>
<organism evidence="4 5">
    <name type="scientific">Marinomonas ushuaiensis DSM 15871</name>
    <dbReference type="NCBI Taxonomy" id="1122207"/>
    <lineage>
        <taxon>Bacteria</taxon>
        <taxon>Pseudomonadati</taxon>
        <taxon>Pseudomonadota</taxon>
        <taxon>Gammaproteobacteria</taxon>
        <taxon>Oceanospirillales</taxon>
        <taxon>Oceanospirillaceae</taxon>
        <taxon>Marinomonas</taxon>
    </lineage>
</organism>
<keyword evidence="5" id="KW-1185">Reference proteome</keyword>
<proteinExistence type="predicted"/>
<dbReference type="InterPro" id="IPR011006">
    <property type="entry name" value="CheY-like_superfamily"/>
</dbReference>
<dbReference type="PATRIC" id="fig|1122207.3.peg.2975"/>
<evidence type="ECO:0000313" key="4">
    <source>
        <dbReference type="EMBL" id="ETX09539.1"/>
    </source>
</evidence>
<dbReference type="Gene3D" id="3.40.50.2300">
    <property type="match status" value="1"/>
</dbReference>
<feature type="domain" description="Response regulatory" evidence="3">
    <location>
        <begin position="8"/>
        <end position="125"/>
    </location>
</feature>
<reference evidence="4 5" key="1">
    <citation type="submission" date="2014-01" db="EMBL/GenBank/DDBJ databases">
        <title>Marinomonas ushuaiensis DSM 15871 Genome Sequencing.</title>
        <authorList>
            <person name="Lai Q."/>
            <person name="Shao Z.S."/>
        </authorList>
    </citation>
    <scope>NUCLEOTIDE SEQUENCE [LARGE SCALE GENOMIC DNA]</scope>
    <source>
        <strain evidence="4 5">DSM 15871</strain>
    </source>
</reference>
<evidence type="ECO:0000313" key="5">
    <source>
        <dbReference type="Proteomes" id="UP000054058"/>
    </source>
</evidence>
<dbReference type="PANTHER" id="PTHR44591">
    <property type="entry name" value="STRESS RESPONSE REGULATOR PROTEIN 1"/>
    <property type="match status" value="1"/>
</dbReference>
<name>X7E0E5_9GAMM</name>
<dbReference type="RefSeq" id="WP_051436376.1">
    <property type="nucleotide sequence ID" value="NZ_JAMB01000019.1"/>
</dbReference>
<comment type="caution">
    <text evidence="4">The sequence shown here is derived from an EMBL/GenBank/DDBJ whole genome shotgun (WGS) entry which is preliminary data.</text>
</comment>
<dbReference type="PANTHER" id="PTHR44591:SF3">
    <property type="entry name" value="RESPONSE REGULATORY DOMAIN-CONTAINING PROTEIN"/>
    <property type="match status" value="1"/>
</dbReference>
<evidence type="ECO:0000256" key="1">
    <source>
        <dbReference type="ARBA" id="ARBA00022553"/>
    </source>
</evidence>
<evidence type="ECO:0000256" key="2">
    <source>
        <dbReference type="PROSITE-ProRule" id="PRU00169"/>
    </source>
</evidence>
<dbReference type="SUPFAM" id="SSF52172">
    <property type="entry name" value="CheY-like"/>
    <property type="match status" value="1"/>
</dbReference>
<dbReference type="GO" id="GO:0000160">
    <property type="term" value="P:phosphorelay signal transduction system"/>
    <property type="evidence" value="ECO:0007669"/>
    <property type="project" value="InterPro"/>
</dbReference>
<dbReference type="OrthoDB" id="9793549at2"/>
<protein>
    <recommendedName>
        <fullName evidence="3">Response regulatory domain-containing protein</fullName>
    </recommendedName>
</protein>
<feature type="modified residue" description="4-aspartylphosphate" evidence="2">
    <location>
        <position position="57"/>
    </location>
</feature>
<dbReference type="CDD" id="cd17546">
    <property type="entry name" value="REC_hyHK_CKI1_RcsC-like"/>
    <property type="match status" value="1"/>
</dbReference>
<evidence type="ECO:0000259" key="3">
    <source>
        <dbReference type="PROSITE" id="PS50110"/>
    </source>
</evidence>
<dbReference type="PROSITE" id="PS50110">
    <property type="entry name" value="RESPONSE_REGULATORY"/>
    <property type="match status" value="1"/>
</dbReference>
<dbReference type="Pfam" id="PF00072">
    <property type="entry name" value="Response_reg"/>
    <property type="match status" value="1"/>
</dbReference>
<dbReference type="InterPro" id="IPR001789">
    <property type="entry name" value="Sig_transdc_resp-reg_receiver"/>
</dbReference>
<dbReference type="AlphaFoldDB" id="X7E0E5"/>
<dbReference type="Proteomes" id="UP000054058">
    <property type="component" value="Unassembled WGS sequence"/>
</dbReference>